<keyword evidence="1" id="KW-1133">Transmembrane helix</keyword>
<organism evidence="2">
    <name type="scientific">Caulerpa okamurae</name>
    <dbReference type="NCBI Taxonomy" id="118247"/>
    <lineage>
        <taxon>Eukaryota</taxon>
        <taxon>Viridiplantae</taxon>
        <taxon>Chlorophyta</taxon>
        <taxon>core chlorophytes</taxon>
        <taxon>Ulvophyceae</taxon>
        <taxon>TCBD clade</taxon>
        <taxon>Bryopsidales</taxon>
        <taxon>Halimedineae</taxon>
        <taxon>Caulerpaceae</taxon>
        <taxon>Caulerpa</taxon>
    </lineage>
</organism>
<keyword evidence="1" id="KW-0472">Membrane</keyword>
<keyword evidence="1" id="KW-0812">Transmembrane</keyword>
<keyword evidence="2" id="KW-0934">Plastid</keyword>
<protein>
    <submittedName>
        <fullName evidence="2">Uncharacterized protein</fullName>
    </submittedName>
</protein>
<evidence type="ECO:0000256" key="1">
    <source>
        <dbReference type="SAM" id="Phobius"/>
    </source>
</evidence>
<gene>
    <name evidence="2" type="primary">orf325</name>
</gene>
<evidence type="ECO:0000313" key="2">
    <source>
        <dbReference type="EMBL" id="ARR28450.1"/>
    </source>
</evidence>
<sequence>MEPKKTGTINTTPPEHRIFNEVVVYHNPESQLGSEQALNRALQYYRDSFFSSYPAYKTELGNLPFSQNIEVESPDLAINGREAYQANVSSWTNEEQARLWVQGYRDLHLVFRGIKEYSTARFIDHANVIQDFDGDINRHIPLAPHLRLEYQTIVERKETPLPKFIDCHKDWEIDAVNVIQDEDPSKSFWPSRAIDKQYYLFRNGFTFEDEEPGGDPFRALNRVSDGIGLTPLVEQDLDKMIITQDRQVEIGNTLRNNYTQYQGVDPRHGFSHGGSISLSRSIGPNPFVILLLIIFYFWCFTFGRGKKKVPGKSFPPHLIALRPTS</sequence>
<accession>A0A3S6I5S7</accession>
<proteinExistence type="predicted"/>
<reference evidence="2" key="1">
    <citation type="submission" date="2016-08" db="EMBL/GenBank/DDBJ databases">
        <authorList>
            <person name="Wang Bo."/>
            <person name="Zheng Fengrong."/>
            <person name="Wang Xin."/>
            <person name="Du Fei."/>
        </authorList>
    </citation>
    <scope>NUCLEOTIDE SEQUENCE</scope>
</reference>
<name>A0A3S6I5S7_9CHLO</name>
<dbReference type="EMBL" id="KX809677">
    <property type="protein sequence ID" value="ARR28450.1"/>
    <property type="molecule type" value="Genomic_DNA"/>
</dbReference>
<dbReference type="AlphaFoldDB" id="A0A3S6I5S7"/>
<keyword evidence="2" id="KW-0150">Chloroplast</keyword>
<geneLocation type="chloroplast" evidence="2"/>
<feature type="transmembrane region" description="Helical" evidence="1">
    <location>
        <begin position="286"/>
        <end position="303"/>
    </location>
</feature>